<dbReference type="GO" id="GO:0003700">
    <property type="term" value="F:DNA-binding transcription factor activity"/>
    <property type="evidence" value="ECO:0007669"/>
    <property type="project" value="InterPro"/>
</dbReference>
<evidence type="ECO:0000256" key="5">
    <source>
        <dbReference type="ARBA" id="ARBA00023163"/>
    </source>
</evidence>
<dbReference type="Pfam" id="PF02311">
    <property type="entry name" value="AraC_binding"/>
    <property type="match status" value="1"/>
</dbReference>
<dbReference type="EMBL" id="FNSL01000001">
    <property type="protein sequence ID" value="SEB48889.1"/>
    <property type="molecule type" value="Genomic_DNA"/>
</dbReference>
<dbReference type="GO" id="GO:0043565">
    <property type="term" value="F:sequence-specific DNA binding"/>
    <property type="evidence" value="ECO:0007669"/>
    <property type="project" value="InterPro"/>
</dbReference>
<dbReference type="CDD" id="cd06124">
    <property type="entry name" value="cupin_NimR-like_N"/>
    <property type="match status" value="1"/>
</dbReference>
<evidence type="ECO:0000313" key="8">
    <source>
        <dbReference type="Proteomes" id="UP000199064"/>
    </source>
</evidence>
<dbReference type="SUPFAM" id="SSF51182">
    <property type="entry name" value="RmlC-like cupins"/>
    <property type="match status" value="1"/>
</dbReference>
<dbReference type="RefSeq" id="WP_090328078.1">
    <property type="nucleotide sequence ID" value="NZ_FNSL01000001.1"/>
</dbReference>
<keyword evidence="4" id="KW-0010">Activator</keyword>
<dbReference type="PROSITE" id="PS01124">
    <property type="entry name" value="HTH_ARAC_FAMILY_2"/>
    <property type="match status" value="1"/>
</dbReference>
<evidence type="ECO:0000256" key="4">
    <source>
        <dbReference type="ARBA" id="ARBA00023159"/>
    </source>
</evidence>
<keyword evidence="8" id="KW-1185">Reference proteome</keyword>
<dbReference type="InterPro" id="IPR018060">
    <property type="entry name" value="HTH_AraC"/>
</dbReference>
<evidence type="ECO:0000256" key="3">
    <source>
        <dbReference type="ARBA" id="ARBA00023125"/>
    </source>
</evidence>
<evidence type="ECO:0000256" key="1">
    <source>
        <dbReference type="ARBA" id="ARBA00022491"/>
    </source>
</evidence>
<dbReference type="SMART" id="SM00342">
    <property type="entry name" value="HTH_ARAC"/>
    <property type="match status" value="1"/>
</dbReference>
<dbReference type="PANTHER" id="PTHR11019:SF159">
    <property type="entry name" value="TRANSCRIPTIONAL REGULATOR-RELATED"/>
    <property type="match status" value="1"/>
</dbReference>
<dbReference type="Gene3D" id="2.60.120.10">
    <property type="entry name" value="Jelly Rolls"/>
    <property type="match status" value="1"/>
</dbReference>
<dbReference type="Gene3D" id="1.10.10.60">
    <property type="entry name" value="Homeodomain-like"/>
    <property type="match status" value="1"/>
</dbReference>
<gene>
    <name evidence="7" type="ORF">SAMN05216452_1617</name>
</gene>
<dbReference type="InterPro" id="IPR020449">
    <property type="entry name" value="Tscrpt_reg_AraC-type_HTH"/>
</dbReference>
<dbReference type="InterPro" id="IPR009057">
    <property type="entry name" value="Homeodomain-like_sf"/>
</dbReference>
<reference evidence="8" key="1">
    <citation type="submission" date="2016-10" db="EMBL/GenBank/DDBJ databases">
        <authorList>
            <person name="Varghese N."/>
            <person name="Submissions S."/>
        </authorList>
    </citation>
    <scope>NUCLEOTIDE SEQUENCE [LARGE SCALE GENOMIC DNA]</scope>
    <source>
        <strain evidence="8">ES.061</strain>
    </source>
</reference>
<dbReference type="Pfam" id="PF12833">
    <property type="entry name" value="HTH_18"/>
    <property type="match status" value="1"/>
</dbReference>
<keyword evidence="3" id="KW-0238">DNA-binding</keyword>
<dbReference type="InterPro" id="IPR003313">
    <property type="entry name" value="AraC-bd"/>
</dbReference>
<dbReference type="PANTHER" id="PTHR11019">
    <property type="entry name" value="HTH-TYPE TRANSCRIPTIONAL REGULATOR NIMR"/>
    <property type="match status" value="1"/>
</dbReference>
<protein>
    <submittedName>
        <fullName evidence="7">Transcriptional regulator, AraC family</fullName>
    </submittedName>
</protein>
<dbReference type="InterPro" id="IPR014710">
    <property type="entry name" value="RmlC-like_jellyroll"/>
</dbReference>
<organism evidence="7 8">
    <name type="scientific">Nitratireductor aquibiodomus</name>
    <dbReference type="NCBI Taxonomy" id="204799"/>
    <lineage>
        <taxon>Bacteria</taxon>
        <taxon>Pseudomonadati</taxon>
        <taxon>Pseudomonadota</taxon>
        <taxon>Alphaproteobacteria</taxon>
        <taxon>Hyphomicrobiales</taxon>
        <taxon>Phyllobacteriaceae</taxon>
        <taxon>Nitratireductor</taxon>
    </lineage>
</organism>
<proteinExistence type="predicted"/>
<feature type="domain" description="HTH araC/xylS-type" evidence="6">
    <location>
        <begin position="183"/>
        <end position="283"/>
    </location>
</feature>
<keyword evidence="2" id="KW-0805">Transcription regulation</keyword>
<dbReference type="Proteomes" id="UP000199064">
    <property type="component" value="Unassembled WGS sequence"/>
</dbReference>
<keyword evidence="1" id="KW-0678">Repressor</keyword>
<keyword evidence="5" id="KW-0804">Transcription</keyword>
<sequence>MMDMQTQPVRSQSRPVVEHGFVTESMTDTCAIVANLEHCTNTAVALQSHYAQGFLSSRHKHGRGQISYCQSGMMLVMTDEGTIIVPPGHFIWIPPNMYHQAQAQDGMCMLSIYVENGLWPDLPGNSEVFHASDLFECLMQRMIEIEEKGAFSSSTFDAIVTLIRDEIGLASRLDMSMPMPRDRRLARICNAILREPTVLRGKDELARIGNVSHRTMTRLFQTELKMTYSEWCQQALILNALARLAAGDPVTTVAMDLGYVSPSAFSAMFRRRVGCSPKEFAKQY</sequence>
<name>A0A1H4JRF0_9HYPH</name>
<dbReference type="PRINTS" id="PR00032">
    <property type="entry name" value="HTHARAC"/>
</dbReference>
<dbReference type="FunFam" id="1.10.10.60:FF:000132">
    <property type="entry name" value="AraC family transcriptional regulator"/>
    <property type="match status" value="1"/>
</dbReference>
<evidence type="ECO:0000313" key="7">
    <source>
        <dbReference type="EMBL" id="SEB48889.1"/>
    </source>
</evidence>
<evidence type="ECO:0000259" key="6">
    <source>
        <dbReference type="PROSITE" id="PS01124"/>
    </source>
</evidence>
<dbReference type="AlphaFoldDB" id="A0A1H4JRF0"/>
<accession>A0A1H4JRF0</accession>
<dbReference type="InterPro" id="IPR011051">
    <property type="entry name" value="RmlC_Cupin_sf"/>
</dbReference>
<dbReference type="SUPFAM" id="SSF46689">
    <property type="entry name" value="Homeodomain-like"/>
    <property type="match status" value="1"/>
</dbReference>
<evidence type="ECO:0000256" key="2">
    <source>
        <dbReference type="ARBA" id="ARBA00023015"/>
    </source>
</evidence>